<dbReference type="EMBL" id="JAVREY010000018">
    <property type="protein sequence ID" value="MDT0464818.1"/>
    <property type="molecule type" value="Genomic_DNA"/>
</dbReference>
<dbReference type="Gene3D" id="3.30.565.10">
    <property type="entry name" value="Histidine kinase-like ATPase, C-terminal domain"/>
    <property type="match status" value="1"/>
</dbReference>
<evidence type="ECO:0000256" key="2">
    <source>
        <dbReference type="SAM" id="MobiDB-lite"/>
    </source>
</evidence>
<name>A0ABU2TV35_9ACTN</name>
<dbReference type="GO" id="GO:0005524">
    <property type="term" value="F:ATP binding"/>
    <property type="evidence" value="ECO:0007669"/>
    <property type="project" value="UniProtKB-KW"/>
</dbReference>
<protein>
    <submittedName>
        <fullName evidence="4">ATP-binding protein</fullName>
    </submittedName>
</protein>
<evidence type="ECO:0000256" key="1">
    <source>
        <dbReference type="ARBA" id="ARBA00022527"/>
    </source>
</evidence>
<dbReference type="InterPro" id="IPR003594">
    <property type="entry name" value="HATPase_dom"/>
</dbReference>
<dbReference type="SUPFAM" id="SSF55874">
    <property type="entry name" value="ATPase domain of HSP90 chaperone/DNA topoisomerase II/histidine kinase"/>
    <property type="match status" value="1"/>
</dbReference>
<keyword evidence="1" id="KW-0723">Serine/threonine-protein kinase</keyword>
<evidence type="ECO:0000259" key="3">
    <source>
        <dbReference type="Pfam" id="PF13581"/>
    </source>
</evidence>
<dbReference type="Proteomes" id="UP001183809">
    <property type="component" value="Unassembled WGS sequence"/>
</dbReference>
<feature type="compositionally biased region" description="Low complexity" evidence="2">
    <location>
        <begin position="158"/>
        <end position="175"/>
    </location>
</feature>
<dbReference type="Pfam" id="PF13581">
    <property type="entry name" value="HATPase_c_2"/>
    <property type="match status" value="1"/>
</dbReference>
<evidence type="ECO:0000313" key="4">
    <source>
        <dbReference type="EMBL" id="MDT0464818.1"/>
    </source>
</evidence>
<dbReference type="CDD" id="cd16936">
    <property type="entry name" value="HATPase_RsbW-like"/>
    <property type="match status" value="1"/>
</dbReference>
<keyword evidence="4" id="KW-0547">Nucleotide-binding</keyword>
<dbReference type="RefSeq" id="WP_311696214.1">
    <property type="nucleotide sequence ID" value="NZ_JAVREY010000018.1"/>
</dbReference>
<reference evidence="5" key="1">
    <citation type="submission" date="2023-07" db="EMBL/GenBank/DDBJ databases">
        <title>30 novel species of actinomycetes from the DSMZ collection.</title>
        <authorList>
            <person name="Nouioui I."/>
        </authorList>
    </citation>
    <scope>NUCLEOTIDE SEQUENCE [LARGE SCALE GENOMIC DNA]</scope>
    <source>
        <strain evidence="5">DSM 41699</strain>
    </source>
</reference>
<dbReference type="PANTHER" id="PTHR35526:SF3">
    <property type="entry name" value="ANTI-SIGMA-F FACTOR RSBW"/>
    <property type="match status" value="1"/>
</dbReference>
<dbReference type="PANTHER" id="PTHR35526">
    <property type="entry name" value="ANTI-SIGMA-F FACTOR RSBW-RELATED"/>
    <property type="match status" value="1"/>
</dbReference>
<dbReference type="InterPro" id="IPR036890">
    <property type="entry name" value="HATPase_C_sf"/>
</dbReference>
<keyword evidence="5" id="KW-1185">Reference proteome</keyword>
<sequence>MARSNPERPTKGFAVAAAVDAVPPARRQVVALAQNLGAPLQNDTLETVELLASELIANAVLHSAGPCDVVVTRNAERLRVEVTDTDPALPSTVAADLNDESGRGLLLIEALADAWGVKPEPEGKTMWFEIRLEASHGNPSETLSSPHAIAVRRADQQARPTRPLRSSTSSVSATAGKRHQAA</sequence>
<proteinExistence type="predicted"/>
<feature type="domain" description="Histidine kinase/HSP90-like ATPase" evidence="3">
    <location>
        <begin position="16"/>
        <end position="128"/>
    </location>
</feature>
<organism evidence="4 5">
    <name type="scientific">Streptomyces gibsoniae</name>
    <dbReference type="NCBI Taxonomy" id="3075529"/>
    <lineage>
        <taxon>Bacteria</taxon>
        <taxon>Bacillati</taxon>
        <taxon>Actinomycetota</taxon>
        <taxon>Actinomycetes</taxon>
        <taxon>Kitasatosporales</taxon>
        <taxon>Streptomycetaceae</taxon>
        <taxon>Streptomyces</taxon>
    </lineage>
</organism>
<keyword evidence="1" id="KW-0808">Transferase</keyword>
<dbReference type="InterPro" id="IPR050267">
    <property type="entry name" value="Anti-sigma-factor_SerPK"/>
</dbReference>
<evidence type="ECO:0000313" key="5">
    <source>
        <dbReference type="Proteomes" id="UP001183809"/>
    </source>
</evidence>
<accession>A0ABU2TV35</accession>
<keyword evidence="1" id="KW-0418">Kinase</keyword>
<gene>
    <name evidence="4" type="ORF">RM764_17660</name>
</gene>
<comment type="caution">
    <text evidence="4">The sequence shown here is derived from an EMBL/GenBank/DDBJ whole genome shotgun (WGS) entry which is preliminary data.</text>
</comment>
<feature type="region of interest" description="Disordered" evidence="2">
    <location>
        <begin position="153"/>
        <end position="182"/>
    </location>
</feature>
<keyword evidence="4" id="KW-0067">ATP-binding</keyword>